<dbReference type="InterPro" id="IPR013094">
    <property type="entry name" value="AB_hydrolase_3"/>
</dbReference>
<protein>
    <submittedName>
        <fullName evidence="3">Alpha/beta hydrolase fold domain-containing protein</fullName>
    </submittedName>
</protein>
<reference evidence="3" key="1">
    <citation type="submission" date="2021-04" db="EMBL/GenBank/DDBJ databases">
        <title>Dactylosporangium aurantiacum NRRL B-8018 full assembly.</title>
        <authorList>
            <person name="Hartkoorn R.C."/>
            <person name="Beaudoing E."/>
            <person name="Hot D."/>
        </authorList>
    </citation>
    <scope>NUCLEOTIDE SEQUENCE</scope>
    <source>
        <strain evidence="3">NRRL B-8018</strain>
    </source>
</reference>
<sequence length="190" mass="19567">MSTMMRLSVPRPAAPDTVAVSAEPTPARGVTRTRRAVPVRGQPADPARPVERRDVIVSGGPAGRFRVRAFLPAGVAGPLPVVVCVRDGGDGDLAASLAVDLSCAVLVPDRGSRTPTVQTEQVYATVEWVAVAGRDHGMDGTRVALVADHAGAGVADEVMLMADRRGGPAPVARVLLSARTKAVLRAALAA</sequence>
<name>A0A9Q9IL68_9ACTN</name>
<evidence type="ECO:0000313" key="4">
    <source>
        <dbReference type="Proteomes" id="UP001058003"/>
    </source>
</evidence>
<evidence type="ECO:0000313" key="3">
    <source>
        <dbReference type="EMBL" id="UWZ58187.1"/>
    </source>
</evidence>
<dbReference type="InterPro" id="IPR029058">
    <property type="entry name" value="AB_hydrolase_fold"/>
</dbReference>
<keyword evidence="4" id="KW-1185">Reference proteome</keyword>
<dbReference type="SUPFAM" id="SSF53474">
    <property type="entry name" value="alpha/beta-Hydrolases"/>
    <property type="match status" value="1"/>
</dbReference>
<feature type="domain" description="Alpha/beta hydrolase fold-3" evidence="2">
    <location>
        <begin position="117"/>
        <end position="182"/>
    </location>
</feature>
<dbReference type="Pfam" id="PF07859">
    <property type="entry name" value="Abhydrolase_3"/>
    <property type="match status" value="1"/>
</dbReference>
<feature type="region of interest" description="Disordered" evidence="1">
    <location>
        <begin position="1"/>
        <end position="48"/>
    </location>
</feature>
<dbReference type="RefSeq" id="WP_156089808.1">
    <property type="nucleotide sequence ID" value="NZ_CP073767.1"/>
</dbReference>
<dbReference type="GO" id="GO:0016787">
    <property type="term" value="F:hydrolase activity"/>
    <property type="evidence" value="ECO:0007669"/>
    <property type="project" value="UniProtKB-KW"/>
</dbReference>
<dbReference type="AlphaFoldDB" id="A0A9Q9IL68"/>
<proteinExistence type="predicted"/>
<organism evidence="3 4">
    <name type="scientific">Dactylosporangium aurantiacum</name>
    <dbReference type="NCBI Taxonomy" id="35754"/>
    <lineage>
        <taxon>Bacteria</taxon>
        <taxon>Bacillati</taxon>
        <taxon>Actinomycetota</taxon>
        <taxon>Actinomycetes</taxon>
        <taxon>Micromonosporales</taxon>
        <taxon>Micromonosporaceae</taxon>
        <taxon>Dactylosporangium</taxon>
    </lineage>
</organism>
<accession>A0A9Q9IL68</accession>
<dbReference type="Gene3D" id="3.40.50.1820">
    <property type="entry name" value="alpha/beta hydrolase"/>
    <property type="match status" value="1"/>
</dbReference>
<gene>
    <name evidence="3" type="ORF">Daura_19650</name>
</gene>
<evidence type="ECO:0000259" key="2">
    <source>
        <dbReference type="Pfam" id="PF07859"/>
    </source>
</evidence>
<dbReference type="EMBL" id="CP073767">
    <property type="protein sequence ID" value="UWZ58187.1"/>
    <property type="molecule type" value="Genomic_DNA"/>
</dbReference>
<evidence type="ECO:0000256" key="1">
    <source>
        <dbReference type="SAM" id="MobiDB-lite"/>
    </source>
</evidence>
<dbReference type="KEGG" id="daur:Daura_19650"/>
<dbReference type="Proteomes" id="UP001058003">
    <property type="component" value="Chromosome"/>
</dbReference>
<keyword evidence="3" id="KW-0378">Hydrolase</keyword>